<evidence type="ECO:0000256" key="1">
    <source>
        <dbReference type="SAM" id="MobiDB-lite"/>
    </source>
</evidence>
<accession>A0A5E4CM68</accession>
<reference evidence="2" key="1">
    <citation type="submission" date="2019-04" db="EMBL/GenBank/DDBJ databases">
        <authorList>
            <person name="Alioto T."/>
            <person name="Alioto T."/>
        </authorList>
    </citation>
    <scope>NUCLEOTIDE SEQUENCE [LARGE SCALE GENOMIC DNA]</scope>
</reference>
<sequence>MAGASGQHHPPGAVGGAAAGTGTVVTPSAASAGPGEDSSDSEVEQEGPQKLIRKVSTSGQIRTK</sequence>
<protein>
    <submittedName>
        <fullName evidence="2">Uncharacterized protein</fullName>
    </submittedName>
</protein>
<feature type="non-terminal residue" evidence="2">
    <location>
        <position position="64"/>
    </location>
</feature>
<feature type="region of interest" description="Disordered" evidence="1">
    <location>
        <begin position="1"/>
        <end position="64"/>
    </location>
</feature>
<evidence type="ECO:0000313" key="3">
    <source>
        <dbReference type="Proteomes" id="UP000335636"/>
    </source>
</evidence>
<proteinExistence type="predicted"/>
<feature type="compositionally biased region" description="Polar residues" evidence="1">
    <location>
        <begin position="55"/>
        <end position="64"/>
    </location>
</feature>
<gene>
    <name evidence="2" type="ORF">MONAX_5E028726</name>
</gene>
<comment type="caution">
    <text evidence="2">The sequence shown here is derived from an EMBL/GenBank/DDBJ whole genome shotgun (WGS) entry which is preliminary data.</text>
</comment>
<dbReference type="EMBL" id="CABDUW010001604">
    <property type="protein sequence ID" value="VTJ82947.1"/>
    <property type="molecule type" value="Genomic_DNA"/>
</dbReference>
<organism evidence="2 3">
    <name type="scientific">Marmota monax</name>
    <name type="common">Woodchuck</name>
    <dbReference type="NCBI Taxonomy" id="9995"/>
    <lineage>
        <taxon>Eukaryota</taxon>
        <taxon>Metazoa</taxon>
        <taxon>Chordata</taxon>
        <taxon>Craniata</taxon>
        <taxon>Vertebrata</taxon>
        <taxon>Euteleostomi</taxon>
        <taxon>Mammalia</taxon>
        <taxon>Eutheria</taxon>
        <taxon>Euarchontoglires</taxon>
        <taxon>Glires</taxon>
        <taxon>Rodentia</taxon>
        <taxon>Sciuromorpha</taxon>
        <taxon>Sciuridae</taxon>
        <taxon>Xerinae</taxon>
        <taxon>Marmotini</taxon>
        <taxon>Marmota</taxon>
    </lineage>
</organism>
<evidence type="ECO:0000313" key="2">
    <source>
        <dbReference type="EMBL" id="VTJ82947.1"/>
    </source>
</evidence>
<dbReference type="AlphaFoldDB" id="A0A5E4CM68"/>
<keyword evidence="3" id="KW-1185">Reference proteome</keyword>
<dbReference type="Proteomes" id="UP000335636">
    <property type="component" value="Unassembled WGS sequence"/>
</dbReference>
<feature type="compositionally biased region" description="Low complexity" evidence="1">
    <location>
        <begin position="20"/>
        <end position="30"/>
    </location>
</feature>
<name>A0A5E4CM68_MARMO</name>